<evidence type="ECO:0000313" key="1">
    <source>
        <dbReference type="EMBL" id="KAF8561487.1"/>
    </source>
</evidence>
<keyword evidence="2" id="KW-1185">Reference proteome</keyword>
<gene>
    <name evidence="1" type="ORF">P879_06600</name>
</gene>
<evidence type="ECO:0000313" key="2">
    <source>
        <dbReference type="Proteomes" id="UP000699462"/>
    </source>
</evidence>
<protein>
    <submittedName>
        <fullName evidence="1">Uncharacterized protein</fullName>
    </submittedName>
</protein>
<comment type="caution">
    <text evidence="1">The sequence shown here is derived from an EMBL/GenBank/DDBJ whole genome shotgun (WGS) entry which is preliminary data.</text>
</comment>
<accession>A0A8T0D4K8</accession>
<dbReference type="AlphaFoldDB" id="A0A8T0D4K8"/>
<reference evidence="1 2" key="1">
    <citation type="submission" date="2019-07" db="EMBL/GenBank/DDBJ databases">
        <title>Annotation for the trematode Paragonimus westermani.</title>
        <authorList>
            <person name="Choi Y.-J."/>
        </authorList>
    </citation>
    <scope>NUCLEOTIDE SEQUENCE [LARGE SCALE GENOMIC DNA]</scope>
    <source>
        <strain evidence="1">180907_Pwestermani</strain>
    </source>
</reference>
<name>A0A8T0D4K8_9TREM</name>
<sequence>MYPPPPSDTVYDSNLAPALRSRRIGFSILILCDLNHPDTDFIALNVHSRPDLSAASFQQTATDLGIYFFQYHLWIFSHQVVSCSKTFKEGITNLRVLWQANFSPGVLRSIGVISLFSLCPDYSYSAR</sequence>
<dbReference type="EMBL" id="JTDF01021711">
    <property type="protein sequence ID" value="KAF8561487.1"/>
    <property type="molecule type" value="Genomic_DNA"/>
</dbReference>
<organism evidence="1 2">
    <name type="scientific">Paragonimus westermani</name>
    <dbReference type="NCBI Taxonomy" id="34504"/>
    <lineage>
        <taxon>Eukaryota</taxon>
        <taxon>Metazoa</taxon>
        <taxon>Spiralia</taxon>
        <taxon>Lophotrochozoa</taxon>
        <taxon>Platyhelminthes</taxon>
        <taxon>Trematoda</taxon>
        <taxon>Digenea</taxon>
        <taxon>Plagiorchiida</taxon>
        <taxon>Troglotremata</taxon>
        <taxon>Troglotrematidae</taxon>
        <taxon>Paragonimus</taxon>
    </lineage>
</organism>
<proteinExistence type="predicted"/>
<dbReference type="Proteomes" id="UP000699462">
    <property type="component" value="Unassembled WGS sequence"/>
</dbReference>